<gene>
    <name evidence="2" type="ORF">AB0A76_33730</name>
</gene>
<feature type="compositionally biased region" description="Basic residues" evidence="1">
    <location>
        <begin position="217"/>
        <end position="231"/>
    </location>
</feature>
<proteinExistence type="predicted"/>
<accession>A0ABV3D6R8</accession>
<sequence length="231" mass="26136">MIKESLAHTAWVRHALGSVTSQIAEFVSVAGGYLLVAEAKAAYRAYERGDARLLKEFISKQLRFLDRLDDRCQALALALLTENWKQSIDVSDEKALRRALARAIREGNDLEGDHQARKRRIGYHQDRDLDLWIPGPEDLVINQVLPWHETFEDRRARYTVKKLRPEEREIARPGQRIPRSAGTRLLSSSVPTPPPENAYVARSAGSAPRPAAASCSSRRKRERHGRTPLTV</sequence>
<evidence type="ECO:0000313" key="3">
    <source>
        <dbReference type="Proteomes" id="UP001551210"/>
    </source>
</evidence>
<keyword evidence="3" id="KW-1185">Reference proteome</keyword>
<evidence type="ECO:0000313" key="2">
    <source>
        <dbReference type="EMBL" id="MEU7298100.1"/>
    </source>
</evidence>
<evidence type="ECO:0008006" key="4">
    <source>
        <dbReference type="Google" id="ProtNLM"/>
    </source>
</evidence>
<dbReference type="EMBL" id="JBEZAM010000097">
    <property type="protein sequence ID" value="MEU7298100.1"/>
    <property type="molecule type" value="Genomic_DNA"/>
</dbReference>
<name>A0ABV3D6R8_STREX</name>
<organism evidence="2 3">
    <name type="scientific">Streptomyces exfoliatus</name>
    <name type="common">Streptomyces hydrogenans</name>
    <dbReference type="NCBI Taxonomy" id="1905"/>
    <lineage>
        <taxon>Bacteria</taxon>
        <taxon>Bacillati</taxon>
        <taxon>Actinomycetota</taxon>
        <taxon>Actinomycetes</taxon>
        <taxon>Kitasatosporales</taxon>
        <taxon>Streptomycetaceae</taxon>
        <taxon>Streptomyces</taxon>
    </lineage>
</organism>
<evidence type="ECO:0000256" key="1">
    <source>
        <dbReference type="SAM" id="MobiDB-lite"/>
    </source>
</evidence>
<feature type="compositionally biased region" description="Low complexity" evidence="1">
    <location>
        <begin position="201"/>
        <end position="216"/>
    </location>
</feature>
<comment type="caution">
    <text evidence="2">The sequence shown here is derived from an EMBL/GenBank/DDBJ whole genome shotgun (WGS) entry which is preliminary data.</text>
</comment>
<protein>
    <recommendedName>
        <fullName evidence="4">Transposase</fullName>
    </recommendedName>
</protein>
<reference evidence="2 3" key="1">
    <citation type="submission" date="2024-06" db="EMBL/GenBank/DDBJ databases">
        <title>The Natural Products Discovery Center: Release of the First 8490 Sequenced Strains for Exploring Actinobacteria Biosynthetic Diversity.</title>
        <authorList>
            <person name="Kalkreuter E."/>
            <person name="Kautsar S.A."/>
            <person name="Yang D."/>
            <person name="Bader C.D."/>
            <person name="Teijaro C.N."/>
            <person name="Fluegel L."/>
            <person name="Davis C.M."/>
            <person name="Simpson J.R."/>
            <person name="Lauterbach L."/>
            <person name="Steele A.D."/>
            <person name="Gui C."/>
            <person name="Meng S."/>
            <person name="Li G."/>
            <person name="Viehrig K."/>
            <person name="Ye F."/>
            <person name="Su P."/>
            <person name="Kiefer A.F."/>
            <person name="Nichols A."/>
            <person name="Cepeda A.J."/>
            <person name="Yan W."/>
            <person name="Fan B."/>
            <person name="Jiang Y."/>
            <person name="Adhikari A."/>
            <person name="Zheng C.-J."/>
            <person name="Schuster L."/>
            <person name="Cowan T.M."/>
            <person name="Smanski M.J."/>
            <person name="Chevrette M.G."/>
            <person name="De Carvalho L.P.S."/>
            <person name="Shen B."/>
        </authorList>
    </citation>
    <scope>NUCLEOTIDE SEQUENCE [LARGE SCALE GENOMIC DNA]</scope>
    <source>
        <strain evidence="2 3">NPDC045705</strain>
    </source>
</reference>
<dbReference type="RefSeq" id="WP_359216583.1">
    <property type="nucleotide sequence ID" value="NZ_JBEZAM010000097.1"/>
</dbReference>
<dbReference type="Proteomes" id="UP001551210">
    <property type="component" value="Unassembled WGS sequence"/>
</dbReference>
<feature type="region of interest" description="Disordered" evidence="1">
    <location>
        <begin position="166"/>
        <end position="231"/>
    </location>
</feature>